<dbReference type="InterPro" id="IPR050755">
    <property type="entry name" value="TRAFAC_YlqF/YawG_RiboMat"/>
</dbReference>
<dbReference type="PANTHER" id="PTHR11089:SF9">
    <property type="entry name" value="NUCLEOLAR GTP-BINDING PROTEIN 2"/>
    <property type="match status" value="1"/>
</dbReference>
<evidence type="ECO:0000313" key="5">
    <source>
        <dbReference type="EMBL" id="ADD37997.1"/>
    </source>
</evidence>
<evidence type="ECO:0000259" key="4">
    <source>
        <dbReference type="Pfam" id="PF08153"/>
    </source>
</evidence>
<keyword evidence="2" id="KW-0342">GTP-binding</keyword>
<dbReference type="OrthoDB" id="444945at2759"/>
<name>D3PHG1_LEPSM</name>
<accession>D3PHG1</accession>
<gene>
    <name evidence="5" type="primary">NOG2</name>
</gene>
<evidence type="ECO:0000256" key="2">
    <source>
        <dbReference type="ARBA" id="ARBA00023134"/>
    </source>
</evidence>
<dbReference type="AlphaFoldDB" id="D3PHG1"/>
<dbReference type="PANTHER" id="PTHR11089">
    <property type="entry name" value="GTP-BINDING PROTEIN-RELATED"/>
    <property type="match status" value="1"/>
</dbReference>
<dbReference type="Pfam" id="PF08153">
    <property type="entry name" value="NGP1NT"/>
    <property type="match status" value="1"/>
</dbReference>
<dbReference type="GO" id="GO:0005525">
    <property type="term" value="F:GTP binding"/>
    <property type="evidence" value="ECO:0007669"/>
    <property type="project" value="UniProtKB-KW"/>
</dbReference>
<organism evidence="5">
    <name type="scientific">Lepeophtheirus salmonis</name>
    <name type="common">Salmon louse</name>
    <name type="synonym">Caligus salmonis</name>
    <dbReference type="NCBI Taxonomy" id="72036"/>
    <lineage>
        <taxon>Eukaryota</taxon>
        <taxon>Metazoa</taxon>
        <taxon>Ecdysozoa</taxon>
        <taxon>Arthropoda</taxon>
        <taxon>Crustacea</taxon>
        <taxon>Multicrustacea</taxon>
        <taxon>Hexanauplia</taxon>
        <taxon>Copepoda</taxon>
        <taxon>Siphonostomatoida</taxon>
        <taxon>Caligidae</taxon>
        <taxon>Lepeophtheirus</taxon>
    </lineage>
</organism>
<sequence>MGRVEPTNALKKTKSSTNPDRGKLEPGSRMRTKQTIKRLNMYRGGKPKRNAEGKIIQAAPFQKRLASGTMARVEPSRRWFGNTKTITQDALQNFKEVMKLRNPYEVVLRQTKLPVSLLNEKKLKSKSDLLAHESYSYVFGAKKTT</sequence>
<feature type="domain" description="Nucleolar GTP-binding protein 2 N-terminal" evidence="4">
    <location>
        <begin position="41"/>
        <end position="143"/>
    </location>
</feature>
<reference evidence="5" key="1">
    <citation type="submission" date="2010-03" db="EMBL/GenBank/DDBJ databases">
        <title>Atlantic Lepeophtheirus salmonis ESTs and full-length cDNAs.</title>
        <authorList>
            <person name="Yasuike M."/>
            <person name="von Schalburg K."/>
            <person name="Cooper G."/>
            <person name="Leong J."/>
            <person name="Nilsen F."/>
            <person name="Jones S.R.M."/>
            <person name="Koop B.F."/>
        </authorList>
    </citation>
    <scope>NUCLEOTIDE SEQUENCE</scope>
    <source>
        <strain evidence="5">Atlantic form</strain>
        <tissue evidence="5">Mixed tissue</tissue>
    </source>
</reference>
<keyword evidence="1" id="KW-0547">Nucleotide-binding</keyword>
<dbReference type="InterPro" id="IPR012971">
    <property type="entry name" value="NOG2_N_dom"/>
</dbReference>
<feature type="region of interest" description="Disordered" evidence="3">
    <location>
        <begin position="1"/>
        <end position="33"/>
    </location>
</feature>
<dbReference type="EMBL" id="BT121067">
    <property type="protein sequence ID" value="ADD37997.1"/>
    <property type="molecule type" value="mRNA"/>
</dbReference>
<evidence type="ECO:0000256" key="1">
    <source>
        <dbReference type="ARBA" id="ARBA00022741"/>
    </source>
</evidence>
<evidence type="ECO:0000256" key="3">
    <source>
        <dbReference type="SAM" id="MobiDB-lite"/>
    </source>
</evidence>
<dbReference type="GO" id="GO:0005730">
    <property type="term" value="C:nucleolus"/>
    <property type="evidence" value="ECO:0007669"/>
    <property type="project" value="TreeGrafter"/>
</dbReference>
<protein>
    <submittedName>
        <fullName evidence="5">Nucleolar GTP-binding protein 2</fullName>
    </submittedName>
</protein>
<proteinExistence type="evidence at transcript level"/>